<proteinExistence type="predicted"/>
<feature type="transmembrane region" description="Helical" evidence="4">
    <location>
        <begin position="182"/>
        <end position="208"/>
    </location>
</feature>
<dbReference type="RefSeq" id="WP_278016220.1">
    <property type="nucleotide sequence ID" value="NZ_CP121106.1"/>
</dbReference>
<evidence type="ECO:0000256" key="1">
    <source>
        <dbReference type="ARBA" id="ARBA00012528"/>
    </source>
</evidence>
<dbReference type="PANTHER" id="PTHR45138:SF9">
    <property type="entry name" value="DIGUANYLATE CYCLASE DGCM-RELATED"/>
    <property type="match status" value="1"/>
</dbReference>
<evidence type="ECO:0000259" key="5">
    <source>
        <dbReference type="PROSITE" id="PS50887"/>
    </source>
</evidence>
<evidence type="ECO:0000256" key="2">
    <source>
        <dbReference type="ARBA" id="ARBA00034247"/>
    </source>
</evidence>
<dbReference type="InterPro" id="IPR029787">
    <property type="entry name" value="Nucleotide_cyclase"/>
</dbReference>
<feature type="transmembrane region" description="Helical" evidence="4">
    <location>
        <begin position="33"/>
        <end position="54"/>
    </location>
</feature>
<gene>
    <name evidence="6" type="ORF">P7228_00245</name>
</gene>
<evidence type="ECO:0000256" key="4">
    <source>
        <dbReference type="SAM" id="Phobius"/>
    </source>
</evidence>
<dbReference type="Pfam" id="PF00990">
    <property type="entry name" value="GGDEF"/>
    <property type="match status" value="1"/>
</dbReference>
<evidence type="ECO:0000313" key="7">
    <source>
        <dbReference type="Proteomes" id="UP001215827"/>
    </source>
</evidence>
<feature type="transmembrane region" description="Helical" evidence="4">
    <location>
        <begin position="60"/>
        <end position="80"/>
    </location>
</feature>
<dbReference type="InterPro" id="IPR050469">
    <property type="entry name" value="Diguanylate_Cyclase"/>
</dbReference>
<dbReference type="Gene3D" id="3.30.70.270">
    <property type="match status" value="1"/>
</dbReference>
<dbReference type="EMBL" id="CP121106">
    <property type="protein sequence ID" value="WFL77527.1"/>
    <property type="molecule type" value="Genomic_DNA"/>
</dbReference>
<keyword evidence="4" id="KW-0472">Membrane</keyword>
<comment type="catalytic activity">
    <reaction evidence="2">
        <text>2 GTP = 3',3'-c-di-GMP + 2 diphosphate</text>
        <dbReference type="Rhea" id="RHEA:24898"/>
        <dbReference type="ChEBI" id="CHEBI:33019"/>
        <dbReference type="ChEBI" id="CHEBI:37565"/>
        <dbReference type="ChEBI" id="CHEBI:58805"/>
        <dbReference type="EC" id="2.7.7.65"/>
    </reaction>
</comment>
<feature type="transmembrane region" description="Helical" evidence="4">
    <location>
        <begin position="117"/>
        <end position="137"/>
    </location>
</feature>
<dbReference type="InterPro" id="IPR000160">
    <property type="entry name" value="GGDEF_dom"/>
</dbReference>
<keyword evidence="4" id="KW-1133">Transmembrane helix</keyword>
<dbReference type="EC" id="2.7.7.65" evidence="1"/>
<accession>A0ABY8FRY9</accession>
<dbReference type="SUPFAM" id="SSF55073">
    <property type="entry name" value="Nucleotide cyclase"/>
    <property type="match status" value="1"/>
</dbReference>
<reference evidence="6 7" key="1">
    <citation type="submission" date="2023-03" db="EMBL/GenBank/DDBJ databases">
        <title>Altererythrobacter sp. CAU 1644 isolated from sand.</title>
        <authorList>
            <person name="Kim W."/>
        </authorList>
    </citation>
    <scope>NUCLEOTIDE SEQUENCE [LARGE SCALE GENOMIC DNA]</scope>
    <source>
        <strain evidence="6 7">CAU 1644</strain>
    </source>
</reference>
<dbReference type="CDD" id="cd01949">
    <property type="entry name" value="GGDEF"/>
    <property type="match status" value="1"/>
</dbReference>
<dbReference type="InterPro" id="IPR043128">
    <property type="entry name" value="Rev_trsase/Diguanyl_cyclase"/>
</dbReference>
<organism evidence="6 7">
    <name type="scientific">Altererythrobacter arenosus</name>
    <dbReference type="NCBI Taxonomy" id="3032592"/>
    <lineage>
        <taxon>Bacteria</taxon>
        <taxon>Pseudomonadati</taxon>
        <taxon>Pseudomonadota</taxon>
        <taxon>Alphaproteobacteria</taxon>
        <taxon>Sphingomonadales</taxon>
        <taxon>Erythrobacteraceae</taxon>
        <taxon>Altererythrobacter</taxon>
    </lineage>
</organism>
<sequence length="405" mass="44886">MSEQIIGLITPLMAVVFVAIFGLLWWRGGMGNHVLAFAASYALFGLGFVTTHLFDVTSPYLFHLTQILYTAATVCIIWGAATRVNRKTPLRALGLIYAVCAVTLAIAVAVSDDVSPRLYIVNTGYGVMFTIGVFVLMQSRRREMFDRMVIAIFVISAINFFCRPVLTLLIEQSIPVGDYRESIYYSVLTLVLTVSSLVTAVTLVGACVTDLVGSIKERSDVDLLTGLRNRRAFENDIVEMLDRAALHGVPVGLVVADIDHFKQVNDLWGHQAGDHAIESFGKLIERMVREGDITGRVGGEEFCIAVWNCDLIETHRLAERLRTAFAQMQHEGISESIRLTASFGVSSWRGHETYRSLFGRVDTLLYEAKESGRNCVVSDGERRESAKRRPASKLAKLAERRAATN</sequence>
<evidence type="ECO:0000256" key="3">
    <source>
        <dbReference type="SAM" id="MobiDB-lite"/>
    </source>
</evidence>
<feature type="compositionally biased region" description="Basic and acidic residues" evidence="3">
    <location>
        <begin position="396"/>
        <end position="405"/>
    </location>
</feature>
<keyword evidence="6" id="KW-0548">Nucleotidyltransferase</keyword>
<dbReference type="NCBIfam" id="TIGR00254">
    <property type="entry name" value="GGDEF"/>
    <property type="match status" value="1"/>
</dbReference>
<feature type="transmembrane region" description="Helical" evidence="4">
    <location>
        <begin position="149"/>
        <end position="170"/>
    </location>
</feature>
<dbReference type="Proteomes" id="UP001215827">
    <property type="component" value="Chromosome"/>
</dbReference>
<keyword evidence="6" id="KW-0808">Transferase</keyword>
<dbReference type="GO" id="GO:0052621">
    <property type="term" value="F:diguanylate cyclase activity"/>
    <property type="evidence" value="ECO:0007669"/>
    <property type="project" value="UniProtKB-EC"/>
</dbReference>
<name>A0ABY8FRY9_9SPHN</name>
<feature type="transmembrane region" description="Helical" evidence="4">
    <location>
        <begin position="6"/>
        <end position="26"/>
    </location>
</feature>
<keyword evidence="7" id="KW-1185">Reference proteome</keyword>
<feature type="region of interest" description="Disordered" evidence="3">
    <location>
        <begin position="379"/>
        <end position="405"/>
    </location>
</feature>
<dbReference type="SMART" id="SM00267">
    <property type="entry name" value="GGDEF"/>
    <property type="match status" value="1"/>
</dbReference>
<evidence type="ECO:0000313" key="6">
    <source>
        <dbReference type="EMBL" id="WFL77527.1"/>
    </source>
</evidence>
<dbReference type="PANTHER" id="PTHR45138">
    <property type="entry name" value="REGULATORY COMPONENTS OF SENSORY TRANSDUCTION SYSTEM"/>
    <property type="match status" value="1"/>
</dbReference>
<feature type="transmembrane region" description="Helical" evidence="4">
    <location>
        <begin position="92"/>
        <end position="111"/>
    </location>
</feature>
<keyword evidence="4" id="KW-0812">Transmembrane</keyword>
<feature type="domain" description="GGDEF" evidence="5">
    <location>
        <begin position="249"/>
        <end position="381"/>
    </location>
</feature>
<dbReference type="PROSITE" id="PS50887">
    <property type="entry name" value="GGDEF"/>
    <property type="match status" value="1"/>
</dbReference>
<protein>
    <recommendedName>
        <fullName evidence="1">diguanylate cyclase</fullName>
        <ecNumber evidence="1">2.7.7.65</ecNumber>
    </recommendedName>
</protein>